<feature type="region of interest" description="Disordered" evidence="10">
    <location>
        <begin position="1"/>
        <end position="28"/>
    </location>
</feature>
<dbReference type="GO" id="GO:0043952">
    <property type="term" value="P:protein transport by the Sec complex"/>
    <property type="evidence" value="ECO:0007669"/>
    <property type="project" value="UniProtKB-UniRule"/>
</dbReference>
<evidence type="ECO:0000313" key="11">
    <source>
        <dbReference type="EMBL" id="TCJ18685.1"/>
    </source>
</evidence>
<dbReference type="InterPro" id="IPR001901">
    <property type="entry name" value="Translocase_SecE/Sec61-g"/>
</dbReference>
<dbReference type="Proteomes" id="UP000295244">
    <property type="component" value="Unassembled WGS sequence"/>
</dbReference>
<dbReference type="InterPro" id="IPR005807">
    <property type="entry name" value="SecE_bac"/>
</dbReference>
<keyword evidence="8 9" id="KW-0472">Membrane</keyword>
<proteinExistence type="inferred from homology"/>
<evidence type="ECO:0000256" key="5">
    <source>
        <dbReference type="ARBA" id="ARBA00022927"/>
    </source>
</evidence>
<evidence type="ECO:0000313" key="12">
    <source>
        <dbReference type="Proteomes" id="UP000295244"/>
    </source>
</evidence>
<evidence type="ECO:0000256" key="9">
    <source>
        <dbReference type="HAMAP-Rule" id="MF_00422"/>
    </source>
</evidence>
<evidence type="ECO:0000256" key="10">
    <source>
        <dbReference type="SAM" id="MobiDB-lite"/>
    </source>
</evidence>
<reference evidence="11 12" key="1">
    <citation type="submission" date="2019-03" db="EMBL/GenBank/DDBJ databases">
        <title>Whole genome sequence of a novel Rubrobacter taiwanensis strain, isolated from Yellowstone National Park.</title>
        <authorList>
            <person name="Freed S."/>
            <person name="Ramaley R.F."/>
            <person name="Kyndt J.A."/>
        </authorList>
    </citation>
    <scope>NUCLEOTIDE SEQUENCE [LARGE SCALE GENOMIC DNA]</scope>
    <source>
        <strain evidence="11 12">Yellowstone</strain>
    </source>
</reference>
<dbReference type="AlphaFoldDB" id="A0A4R1BMP3"/>
<dbReference type="Gene3D" id="1.20.5.1030">
    <property type="entry name" value="Preprotein translocase secy subunit"/>
    <property type="match status" value="1"/>
</dbReference>
<protein>
    <recommendedName>
        <fullName evidence="9">Protein translocase subunit SecE</fullName>
    </recommendedName>
</protein>
<keyword evidence="6 9" id="KW-1133">Transmembrane helix</keyword>
<dbReference type="GO" id="GO:0065002">
    <property type="term" value="P:intracellular protein transmembrane transport"/>
    <property type="evidence" value="ECO:0007669"/>
    <property type="project" value="UniProtKB-UniRule"/>
</dbReference>
<gene>
    <name evidence="9 11" type="primary">secE</name>
    <name evidence="11" type="ORF">E0L93_05285</name>
</gene>
<keyword evidence="4 9" id="KW-0812">Transmembrane</keyword>
<comment type="similarity">
    <text evidence="9">Belongs to the SecE/SEC61-gamma family.</text>
</comment>
<comment type="function">
    <text evidence="9">Essential subunit of the Sec protein translocation channel SecYEG. Clamps together the 2 halves of SecY. May contact the channel plug during translocation.</text>
</comment>
<name>A0A4R1BMP3_9ACTN</name>
<evidence type="ECO:0000256" key="3">
    <source>
        <dbReference type="ARBA" id="ARBA00022475"/>
    </source>
</evidence>
<dbReference type="PANTHER" id="PTHR33910">
    <property type="entry name" value="PROTEIN TRANSLOCASE SUBUNIT SECE"/>
    <property type="match status" value="1"/>
</dbReference>
<comment type="subcellular location">
    <subcellularLocation>
        <location evidence="9">Cell membrane</location>
        <topology evidence="9">Single-pass membrane protein</topology>
    </subcellularLocation>
    <subcellularLocation>
        <location evidence="1">Membrane</location>
    </subcellularLocation>
</comment>
<accession>A0A4R1BMP3</accession>
<dbReference type="InterPro" id="IPR038379">
    <property type="entry name" value="SecE_sf"/>
</dbReference>
<keyword evidence="2 9" id="KW-0813">Transport</keyword>
<organism evidence="11 12">
    <name type="scientific">Rubrobacter taiwanensis</name>
    <dbReference type="NCBI Taxonomy" id="185139"/>
    <lineage>
        <taxon>Bacteria</taxon>
        <taxon>Bacillati</taxon>
        <taxon>Actinomycetota</taxon>
        <taxon>Rubrobacteria</taxon>
        <taxon>Rubrobacterales</taxon>
        <taxon>Rubrobacteraceae</taxon>
        <taxon>Rubrobacter</taxon>
    </lineage>
</organism>
<dbReference type="PROSITE" id="PS01067">
    <property type="entry name" value="SECE_SEC61G"/>
    <property type="match status" value="1"/>
</dbReference>
<evidence type="ECO:0000256" key="4">
    <source>
        <dbReference type="ARBA" id="ARBA00022692"/>
    </source>
</evidence>
<evidence type="ECO:0000256" key="2">
    <source>
        <dbReference type="ARBA" id="ARBA00022448"/>
    </source>
</evidence>
<sequence>MATRKKSPPSSKKGAKKGQQKREKRRFGSGAVQFARDVRNELKKVTWPDREQLQQSTMVVLLIVIALGIYIAIWDYIFQNLARLIFL</sequence>
<dbReference type="GO" id="GO:0008320">
    <property type="term" value="F:protein transmembrane transporter activity"/>
    <property type="evidence" value="ECO:0007669"/>
    <property type="project" value="UniProtKB-UniRule"/>
</dbReference>
<evidence type="ECO:0000256" key="8">
    <source>
        <dbReference type="ARBA" id="ARBA00023136"/>
    </source>
</evidence>
<keyword evidence="7 9" id="KW-0811">Translocation</keyword>
<keyword evidence="5 9" id="KW-0653">Protein transport</keyword>
<keyword evidence="3 9" id="KW-1003">Cell membrane</keyword>
<dbReference type="GO" id="GO:0005886">
    <property type="term" value="C:plasma membrane"/>
    <property type="evidence" value="ECO:0007669"/>
    <property type="project" value="UniProtKB-SubCell"/>
</dbReference>
<evidence type="ECO:0000256" key="1">
    <source>
        <dbReference type="ARBA" id="ARBA00004370"/>
    </source>
</evidence>
<dbReference type="RefSeq" id="WP_132689504.1">
    <property type="nucleotide sequence ID" value="NZ_SKBU01000010.1"/>
</dbReference>
<dbReference type="PANTHER" id="PTHR33910:SF1">
    <property type="entry name" value="PROTEIN TRANSLOCASE SUBUNIT SECE"/>
    <property type="match status" value="1"/>
</dbReference>
<dbReference type="OrthoDB" id="9805743at2"/>
<dbReference type="HAMAP" id="MF_00422">
    <property type="entry name" value="SecE"/>
    <property type="match status" value="1"/>
</dbReference>
<evidence type="ECO:0000256" key="7">
    <source>
        <dbReference type="ARBA" id="ARBA00023010"/>
    </source>
</evidence>
<comment type="caution">
    <text evidence="11">The sequence shown here is derived from an EMBL/GenBank/DDBJ whole genome shotgun (WGS) entry which is preliminary data.</text>
</comment>
<dbReference type="GO" id="GO:0009306">
    <property type="term" value="P:protein secretion"/>
    <property type="evidence" value="ECO:0007669"/>
    <property type="project" value="UniProtKB-UniRule"/>
</dbReference>
<feature type="compositionally biased region" description="Basic residues" evidence="10">
    <location>
        <begin position="1"/>
        <end position="27"/>
    </location>
</feature>
<keyword evidence="12" id="KW-1185">Reference proteome</keyword>
<dbReference type="GO" id="GO:0006605">
    <property type="term" value="P:protein targeting"/>
    <property type="evidence" value="ECO:0007669"/>
    <property type="project" value="UniProtKB-UniRule"/>
</dbReference>
<dbReference type="Pfam" id="PF00584">
    <property type="entry name" value="SecE"/>
    <property type="match status" value="1"/>
</dbReference>
<feature type="transmembrane region" description="Helical" evidence="9">
    <location>
        <begin position="58"/>
        <end position="77"/>
    </location>
</feature>
<evidence type="ECO:0000256" key="6">
    <source>
        <dbReference type="ARBA" id="ARBA00022989"/>
    </source>
</evidence>
<dbReference type="EMBL" id="SKBU01000010">
    <property type="protein sequence ID" value="TCJ18685.1"/>
    <property type="molecule type" value="Genomic_DNA"/>
</dbReference>
<dbReference type="NCBIfam" id="TIGR00964">
    <property type="entry name" value="secE_bact"/>
    <property type="match status" value="1"/>
</dbReference>
<comment type="subunit">
    <text evidence="9">Component of the Sec protein translocase complex. Heterotrimer consisting of SecY, SecE and SecG subunits. The heterotrimers can form oligomers, although 1 heterotrimer is thought to be able to translocate proteins. Interacts with the ribosome. Interacts with SecDF, and other proteins may be involved. Interacts with SecA.</text>
</comment>